<proteinExistence type="predicted"/>
<dbReference type="EMBL" id="RWJN01000334">
    <property type="protein sequence ID" value="TCD62935.1"/>
    <property type="molecule type" value="Genomic_DNA"/>
</dbReference>
<sequence length="541" mass="61005">MESSAPYGTVTPWTSSATSPSVFLPPELLVEIFLMVLASSGLHLQNHTWRCLLRLLGVCRYWRAIVCDKAALWRKMHVENGTAPRLLQLQLQRSKATPLDLCVKFLPETENRMVELVLPELYRVQFLQIIISPKAHAFFPKKRYDMPLLQGLSLSGLSSSKTAPLFVSTESPLPRLQSLEMIEVLYTDVQQFFRPTITDLRLKGNKSSLPNHNATLDVLLRALQSMPLLEQLALDYALCQHDPIYNFHLLPTVTLHRLQSLEIQDKALLVGVLLHQLVVDPSSFLTGESTHSPNGIRRRRLGGWGSARTEVEILLDFLNFKLQGRRILGPDPMSVLQNVSIDVPACDGDIVVLDAFIGDHGGSLFSLSFERGTDPGLLPVLGSILRSFDSKVLGRITKLCISGDGFNKDLNVLRSELRQVVECLPAITTLSLSRASGWDWYLIKHLSIPHRHMPFPELRHVTLIDPILRSRPPCLSDEFAADNYEDLVWPLSEVLRTRARAEIPLETLHLRNPSQYFDSDVELLQLYVGNVILHRDVKPLK</sequence>
<organism evidence="2 3">
    <name type="scientific">Steccherinum ochraceum</name>
    <dbReference type="NCBI Taxonomy" id="92696"/>
    <lineage>
        <taxon>Eukaryota</taxon>
        <taxon>Fungi</taxon>
        <taxon>Dikarya</taxon>
        <taxon>Basidiomycota</taxon>
        <taxon>Agaricomycotina</taxon>
        <taxon>Agaricomycetes</taxon>
        <taxon>Polyporales</taxon>
        <taxon>Steccherinaceae</taxon>
        <taxon>Steccherinum</taxon>
    </lineage>
</organism>
<evidence type="ECO:0000259" key="1">
    <source>
        <dbReference type="Pfam" id="PF12937"/>
    </source>
</evidence>
<dbReference type="SUPFAM" id="SSF81383">
    <property type="entry name" value="F-box domain"/>
    <property type="match status" value="1"/>
</dbReference>
<dbReference type="InterPro" id="IPR001810">
    <property type="entry name" value="F-box_dom"/>
</dbReference>
<feature type="domain" description="F-box" evidence="1">
    <location>
        <begin position="24"/>
        <end position="77"/>
    </location>
</feature>
<name>A0A4R0RBX7_9APHY</name>
<dbReference type="Pfam" id="PF12937">
    <property type="entry name" value="F-box-like"/>
    <property type="match status" value="1"/>
</dbReference>
<dbReference type="Gene3D" id="1.20.1280.50">
    <property type="match status" value="1"/>
</dbReference>
<dbReference type="Proteomes" id="UP000292702">
    <property type="component" value="Unassembled WGS sequence"/>
</dbReference>
<keyword evidence="3" id="KW-1185">Reference proteome</keyword>
<accession>A0A4R0RBX7</accession>
<comment type="caution">
    <text evidence="2">The sequence shown here is derived from an EMBL/GenBank/DDBJ whole genome shotgun (WGS) entry which is preliminary data.</text>
</comment>
<evidence type="ECO:0000313" key="3">
    <source>
        <dbReference type="Proteomes" id="UP000292702"/>
    </source>
</evidence>
<reference evidence="2 3" key="1">
    <citation type="submission" date="2018-11" db="EMBL/GenBank/DDBJ databases">
        <title>Genome assembly of Steccherinum ochraceum LE-BIN_3174, the white-rot fungus of the Steccherinaceae family (The Residual Polyporoid clade, Polyporales, Basidiomycota).</title>
        <authorList>
            <person name="Fedorova T.V."/>
            <person name="Glazunova O.A."/>
            <person name="Landesman E.O."/>
            <person name="Moiseenko K.V."/>
            <person name="Psurtseva N.V."/>
            <person name="Savinova O.S."/>
            <person name="Shakhova N.V."/>
            <person name="Tyazhelova T.V."/>
            <person name="Vasina D.V."/>
        </authorList>
    </citation>
    <scope>NUCLEOTIDE SEQUENCE [LARGE SCALE GENOMIC DNA]</scope>
    <source>
        <strain evidence="2 3">LE-BIN_3174</strain>
    </source>
</reference>
<dbReference type="AlphaFoldDB" id="A0A4R0RBX7"/>
<dbReference type="InterPro" id="IPR036047">
    <property type="entry name" value="F-box-like_dom_sf"/>
</dbReference>
<protein>
    <recommendedName>
        <fullName evidence="1">F-box domain-containing protein</fullName>
    </recommendedName>
</protein>
<evidence type="ECO:0000313" key="2">
    <source>
        <dbReference type="EMBL" id="TCD62935.1"/>
    </source>
</evidence>
<gene>
    <name evidence="2" type="ORF">EIP91_006197</name>
</gene>
<dbReference type="OrthoDB" id="2767786at2759"/>